<evidence type="ECO:0000256" key="9">
    <source>
        <dbReference type="RuleBase" id="RU004016"/>
    </source>
</evidence>
<dbReference type="Proteomes" id="UP001243496">
    <property type="component" value="Chromosome"/>
</dbReference>
<dbReference type="SUPFAM" id="SSF56601">
    <property type="entry name" value="beta-lactamase/transpeptidase-like"/>
    <property type="match status" value="1"/>
</dbReference>
<dbReference type="PROSITE" id="PS51257">
    <property type="entry name" value="PROKAR_LIPOPROTEIN"/>
    <property type="match status" value="1"/>
</dbReference>
<gene>
    <name evidence="12" type="ORF">RBI15_10510</name>
</gene>
<dbReference type="PANTHER" id="PTHR21581:SF6">
    <property type="entry name" value="TRAFFICKING PROTEIN PARTICLE COMPLEX SUBUNIT 12"/>
    <property type="match status" value="1"/>
</dbReference>
<evidence type="ECO:0000256" key="2">
    <source>
        <dbReference type="ARBA" id="ARBA00022729"/>
    </source>
</evidence>
<evidence type="ECO:0000256" key="7">
    <source>
        <dbReference type="PIRSR" id="PIRSR618044-1"/>
    </source>
</evidence>
<dbReference type="GO" id="GO:0071555">
    <property type="term" value="P:cell wall organization"/>
    <property type="evidence" value="ECO:0007669"/>
    <property type="project" value="UniProtKB-KW"/>
</dbReference>
<evidence type="ECO:0000256" key="4">
    <source>
        <dbReference type="ARBA" id="ARBA00022960"/>
    </source>
</evidence>
<keyword evidence="3 12" id="KW-0378">Hydrolase</keyword>
<accession>A0AAQ3PRU9</accession>
<evidence type="ECO:0000256" key="1">
    <source>
        <dbReference type="ARBA" id="ARBA00007164"/>
    </source>
</evidence>
<keyword evidence="4" id="KW-0133">Cell shape</keyword>
<dbReference type="AlphaFoldDB" id="A0AAQ3PRU9"/>
<sequence>MKKLICICMSVMMITLSGCQTSAKTGGFISYDEHYQKNETALKEDALSDRWESRGSKVAVVSKEKADNNDYPEAKEVLLVNNTKNKVIVSQKVFDQAYPASTTKIMTALLTLENLNLSQVVTIKHDITFPDGAAVAIHLKKGDKITVEALLNALIIMSANDAAVALGEAVAGSEANFVKMMNKRAKELGATNTHFANPNGLHLSDHYSTAYDLYLIFKEVAKHNEFFNIAGRSSSRIEYLGSKGEQKIYDMASTNQYIAGTYTLPSQVYMIGGKTGTTTQAGSCLILLTKNKDGEEFISVVLKGVTKSALYHTMTDILSKEN</sequence>
<dbReference type="Gene3D" id="3.40.710.10">
    <property type="entry name" value="DD-peptidase/beta-lactamase superfamily"/>
    <property type="match status" value="1"/>
</dbReference>
<evidence type="ECO:0000256" key="8">
    <source>
        <dbReference type="PIRSR" id="PIRSR618044-2"/>
    </source>
</evidence>
<evidence type="ECO:0000256" key="6">
    <source>
        <dbReference type="ARBA" id="ARBA00023316"/>
    </source>
</evidence>
<feature type="binding site" evidence="8">
    <location>
        <position position="274"/>
    </location>
    <ligand>
        <name>substrate</name>
    </ligand>
</feature>
<dbReference type="PRINTS" id="PR00725">
    <property type="entry name" value="DADACBPTASE1"/>
</dbReference>
<organism evidence="12 13">
    <name type="scientific">Anaerostipes hadrus</name>
    <dbReference type="NCBI Taxonomy" id="649756"/>
    <lineage>
        <taxon>Bacteria</taxon>
        <taxon>Bacillati</taxon>
        <taxon>Bacillota</taxon>
        <taxon>Clostridia</taxon>
        <taxon>Lachnospirales</taxon>
        <taxon>Lachnospiraceae</taxon>
        <taxon>Anaerostipes</taxon>
    </lineage>
</organism>
<evidence type="ECO:0000313" key="12">
    <source>
        <dbReference type="EMBL" id="WMD15804.1"/>
    </source>
</evidence>
<evidence type="ECO:0000256" key="5">
    <source>
        <dbReference type="ARBA" id="ARBA00022984"/>
    </source>
</evidence>
<dbReference type="EMBL" id="CP132968">
    <property type="protein sequence ID" value="WMD15804.1"/>
    <property type="molecule type" value="Genomic_DNA"/>
</dbReference>
<evidence type="ECO:0000259" key="11">
    <source>
        <dbReference type="Pfam" id="PF00768"/>
    </source>
</evidence>
<reference evidence="12" key="1">
    <citation type="submission" date="2023-08" db="EMBL/GenBank/DDBJ databases">
        <title>Complete Genome Sequences of butyrate producing Anaerostipes hadrus strains BA1 and GIF7 isolated from the terminal ileum of a healthy lean male.</title>
        <authorList>
            <person name="Low A."/>
            <person name="Sheludchenko M."/>
            <person name="Cheng H.E."/>
            <person name="Koh X.Q."/>
            <person name="Lee J."/>
        </authorList>
    </citation>
    <scope>NUCLEOTIDE SEQUENCE</scope>
    <source>
        <strain evidence="12">BA1</strain>
    </source>
</reference>
<comment type="similarity">
    <text evidence="1 9">Belongs to the peptidase S11 family.</text>
</comment>
<dbReference type="GO" id="GO:0006508">
    <property type="term" value="P:proteolysis"/>
    <property type="evidence" value="ECO:0007669"/>
    <property type="project" value="InterPro"/>
</dbReference>
<evidence type="ECO:0000256" key="3">
    <source>
        <dbReference type="ARBA" id="ARBA00022801"/>
    </source>
</evidence>
<protein>
    <submittedName>
        <fullName evidence="12">Serine hydrolase</fullName>
    </submittedName>
</protein>
<dbReference type="RefSeq" id="WP_227054054.1">
    <property type="nucleotide sequence ID" value="NZ_CACRSX010000045.1"/>
</dbReference>
<dbReference type="InterPro" id="IPR012338">
    <property type="entry name" value="Beta-lactam/transpept-like"/>
</dbReference>
<dbReference type="Pfam" id="PF00768">
    <property type="entry name" value="Peptidase_S11"/>
    <property type="match status" value="1"/>
</dbReference>
<dbReference type="GO" id="GO:0009252">
    <property type="term" value="P:peptidoglycan biosynthetic process"/>
    <property type="evidence" value="ECO:0007669"/>
    <property type="project" value="UniProtKB-KW"/>
</dbReference>
<name>A0AAQ3PRU9_ANAHA</name>
<dbReference type="GO" id="GO:0008360">
    <property type="term" value="P:regulation of cell shape"/>
    <property type="evidence" value="ECO:0007669"/>
    <property type="project" value="UniProtKB-KW"/>
</dbReference>
<dbReference type="InterPro" id="IPR001967">
    <property type="entry name" value="Peptidase_S11_N"/>
</dbReference>
<keyword evidence="5" id="KW-0573">Peptidoglycan synthesis</keyword>
<proteinExistence type="inferred from homology"/>
<feature type="active site" description="Acyl-ester intermediate" evidence="7">
    <location>
        <position position="101"/>
    </location>
</feature>
<feature type="signal peptide" evidence="10">
    <location>
        <begin position="1"/>
        <end position="23"/>
    </location>
</feature>
<dbReference type="GO" id="GO:0009002">
    <property type="term" value="F:serine-type D-Ala-D-Ala carboxypeptidase activity"/>
    <property type="evidence" value="ECO:0007669"/>
    <property type="project" value="InterPro"/>
</dbReference>
<dbReference type="InterPro" id="IPR018044">
    <property type="entry name" value="Peptidase_S11"/>
</dbReference>
<dbReference type="PANTHER" id="PTHR21581">
    <property type="entry name" value="D-ALANYL-D-ALANINE CARBOXYPEPTIDASE"/>
    <property type="match status" value="1"/>
</dbReference>
<dbReference type="GeneID" id="92741826"/>
<feature type="chain" id="PRO_5043004170" evidence="10">
    <location>
        <begin position="24"/>
        <end position="322"/>
    </location>
</feature>
<evidence type="ECO:0000256" key="10">
    <source>
        <dbReference type="SAM" id="SignalP"/>
    </source>
</evidence>
<feature type="active site" evidence="7">
    <location>
        <position position="158"/>
    </location>
</feature>
<evidence type="ECO:0000313" key="13">
    <source>
        <dbReference type="Proteomes" id="UP001243496"/>
    </source>
</evidence>
<feature type="active site" description="Proton acceptor" evidence="7">
    <location>
        <position position="104"/>
    </location>
</feature>
<feature type="domain" description="Peptidase S11 D-alanyl-D-alanine carboxypeptidase A N-terminal" evidence="11">
    <location>
        <begin position="71"/>
        <end position="303"/>
    </location>
</feature>
<keyword evidence="6" id="KW-0961">Cell wall biogenesis/degradation</keyword>
<keyword evidence="2 10" id="KW-0732">Signal</keyword>